<dbReference type="KEGG" id="gph:GEMMAAP_16320"/>
<proteinExistence type="predicted"/>
<dbReference type="Proteomes" id="UP000076404">
    <property type="component" value="Chromosome"/>
</dbReference>
<gene>
    <name evidence="4" type="ORF">GEMMAAP_16320</name>
</gene>
<evidence type="ECO:0000256" key="1">
    <source>
        <dbReference type="ARBA" id="ARBA00022801"/>
    </source>
</evidence>
<dbReference type="EMBL" id="CP011454">
    <property type="protein sequence ID" value="AMW06940.1"/>
    <property type="molecule type" value="Genomic_DNA"/>
</dbReference>
<dbReference type="Gene3D" id="3.90.190.10">
    <property type="entry name" value="Protein tyrosine phosphatase superfamily"/>
    <property type="match status" value="1"/>
</dbReference>
<dbReference type="InterPro" id="IPR000387">
    <property type="entry name" value="Tyr_Pase_dom"/>
</dbReference>
<feature type="domain" description="Tyrosine specific protein phosphatases" evidence="3">
    <location>
        <begin position="88"/>
        <end position="155"/>
    </location>
</feature>
<dbReference type="Pfam" id="PF22784">
    <property type="entry name" value="PTP-SAK"/>
    <property type="match status" value="1"/>
</dbReference>
<dbReference type="InterPro" id="IPR029021">
    <property type="entry name" value="Prot-tyrosine_phosphatase-like"/>
</dbReference>
<dbReference type="STRING" id="1379270.GEMMAAP_16320"/>
<evidence type="ECO:0000259" key="3">
    <source>
        <dbReference type="PROSITE" id="PS50056"/>
    </source>
</evidence>
<reference evidence="4 5" key="1">
    <citation type="journal article" date="2014" name="Proc. Natl. Acad. Sci. U.S.A.">
        <title>Functional type 2 photosynthetic reaction centers found in the rare bacterial phylum Gemmatimonadetes.</title>
        <authorList>
            <person name="Zeng Y."/>
            <person name="Feng F."/>
            <person name="Medova H."/>
            <person name="Dean J."/>
            <person name="Koblizek M."/>
        </authorList>
    </citation>
    <scope>NUCLEOTIDE SEQUENCE [LARGE SCALE GENOMIC DNA]</scope>
    <source>
        <strain evidence="4 5">AP64</strain>
    </source>
</reference>
<dbReference type="InterPro" id="IPR057023">
    <property type="entry name" value="PTP-SAK"/>
</dbReference>
<organism evidence="4 5">
    <name type="scientific">Gemmatimonas phototrophica</name>
    <dbReference type="NCBI Taxonomy" id="1379270"/>
    <lineage>
        <taxon>Bacteria</taxon>
        <taxon>Pseudomonadati</taxon>
        <taxon>Gemmatimonadota</taxon>
        <taxon>Gemmatimonadia</taxon>
        <taxon>Gemmatimonadales</taxon>
        <taxon>Gemmatimonadaceae</taxon>
        <taxon>Gemmatimonas</taxon>
    </lineage>
</organism>
<accession>A0A143BQU8</accession>
<sequence>MENSYVIPGTRLVAGEYPGMAWGTPRTMRDVRLQAFLDAGVTAFLDLTHDDDPLDQYAPRLLELAAQAGVHAVHDSLSILDMDVCDDAHMTKVLNAIDARLAEGHGVYVHCWGGVGRTGMTIGCWLVRHGMDGEAALERVRELFSTMSEQKLRRFGPNGSPQTEEQREMVRRWTKGA</sequence>
<dbReference type="InterPro" id="IPR016130">
    <property type="entry name" value="Tyr_Pase_AS"/>
</dbReference>
<feature type="region of interest" description="Disordered" evidence="2">
    <location>
        <begin position="152"/>
        <end position="177"/>
    </location>
</feature>
<keyword evidence="5" id="KW-1185">Reference proteome</keyword>
<evidence type="ECO:0000313" key="4">
    <source>
        <dbReference type="EMBL" id="AMW06940.1"/>
    </source>
</evidence>
<dbReference type="eggNOG" id="COG2453">
    <property type="taxonomic scope" value="Bacteria"/>
</dbReference>
<keyword evidence="1" id="KW-0378">Hydrolase</keyword>
<dbReference type="PANTHER" id="PTHR23339">
    <property type="entry name" value="TYROSINE SPECIFIC PROTEIN PHOSPHATASE AND DUAL SPECIFICITY PROTEIN PHOSPHATASE"/>
    <property type="match status" value="1"/>
</dbReference>
<dbReference type="SUPFAM" id="SSF52799">
    <property type="entry name" value="(Phosphotyrosine protein) phosphatases II"/>
    <property type="match status" value="1"/>
</dbReference>
<name>A0A143BQU8_9BACT</name>
<evidence type="ECO:0000256" key="2">
    <source>
        <dbReference type="SAM" id="MobiDB-lite"/>
    </source>
</evidence>
<evidence type="ECO:0000313" key="5">
    <source>
        <dbReference type="Proteomes" id="UP000076404"/>
    </source>
</evidence>
<dbReference type="PROSITE" id="PS50056">
    <property type="entry name" value="TYR_PHOSPHATASE_2"/>
    <property type="match status" value="1"/>
</dbReference>
<dbReference type="InterPro" id="IPR050561">
    <property type="entry name" value="PTP"/>
</dbReference>
<dbReference type="AlphaFoldDB" id="A0A143BQU8"/>
<dbReference type="GO" id="GO:0016791">
    <property type="term" value="F:phosphatase activity"/>
    <property type="evidence" value="ECO:0007669"/>
    <property type="project" value="UniProtKB-ARBA"/>
</dbReference>
<dbReference type="PROSITE" id="PS00383">
    <property type="entry name" value="TYR_PHOSPHATASE_1"/>
    <property type="match status" value="1"/>
</dbReference>
<protein>
    <recommendedName>
        <fullName evidence="3">Tyrosine specific protein phosphatases domain-containing protein</fullName>
    </recommendedName>
</protein>
<reference evidence="4 5" key="2">
    <citation type="journal article" date="2016" name="Environ. Microbiol. Rep.">
        <title>Metagenomic evidence for the presence of phototrophic Gemmatimonadetes bacteria in diverse environments.</title>
        <authorList>
            <person name="Zeng Y."/>
            <person name="Baumbach J."/>
            <person name="Barbosa E.G."/>
            <person name="Azevedo V."/>
            <person name="Zhang C."/>
            <person name="Koblizek M."/>
        </authorList>
    </citation>
    <scope>NUCLEOTIDE SEQUENCE [LARGE SCALE GENOMIC DNA]</scope>
    <source>
        <strain evidence="4 5">AP64</strain>
    </source>
</reference>